<feature type="binding site" evidence="11">
    <location>
        <position position="76"/>
    </location>
    <ligand>
        <name>Mg(2+)</name>
        <dbReference type="ChEBI" id="CHEBI:18420"/>
    </ligand>
</feature>
<keyword evidence="10 11" id="KW-0368">Histidine biosynthesis</keyword>
<dbReference type="RefSeq" id="WP_117571854.1">
    <property type="nucleotide sequence ID" value="NZ_DAIPBL010000062.1"/>
</dbReference>
<feature type="binding site" evidence="11">
    <location>
        <position position="98"/>
    </location>
    <ligand>
        <name>Zn(2+)</name>
        <dbReference type="ChEBI" id="CHEBI:29105"/>
        <note>ligand shared between dimeric partners</note>
    </ligand>
</feature>
<comment type="subcellular location">
    <subcellularLocation>
        <location evidence="11">Cytoplasm</location>
    </subcellularLocation>
</comment>
<comment type="catalytic activity">
    <reaction evidence="1 11">
        <text>1-(5-phospho-beta-D-ribosyl)-5'-AMP + H2O = 1-(5-phospho-beta-D-ribosyl)-5-[(5-phospho-beta-D-ribosylamino)methylideneamino]imidazole-4-carboxamide</text>
        <dbReference type="Rhea" id="RHEA:20049"/>
        <dbReference type="ChEBI" id="CHEBI:15377"/>
        <dbReference type="ChEBI" id="CHEBI:58435"/>
        <dbReference type="ChEBI" id="CHEBI:59457"/>
        <dbReference type="EC" id="3.5.4.19"/>
    </reaction>
</comment>
<comment type="similarity">
    <text evidence="5">In the C-terminal section; belongs to the PRA-PH family.</text>
</comment>
<evidence type="ECO:0000256" key="4">
    <source>
        <dbReference type="ARBA" id="ARBA00005204"/>
    </source>
</evidence>
<comment type="function">
    <text evidence="11">Catalyzes the hydrolysis of the adenine ring of phosphoribosyl-AMP.</text>
</comment>
<dbReference type="PANTHER" id="PTHR42945">
    <property type="entry name" value="HISTIDINE BIOSYNTHESIS BIFUNCTIONAL PROTEIN"/>
    <property type="match status" value="1"/>
</dbReference>
<gene>
    <name evidence="11 13" type="primary">hisI</name>
    <name evidence="13" type="ORF">FYJ55_06995</name>
</gene>
<comment type="pathway">
    <text evidence="4">Amino-acid biosynthesis; L-histidine biosynthesis; L-histidine from 5-phospho-alpha-D-ribose 1-diphosphate: step 2/9.</text>
</comment>
<name>A0A6N7VHX3_9FIRM</name>
<dbReference type="NCBIfam" id="NF000768">
    <property type="entry name" value="PRK00051.1"/>
    <property type="match status" value="1"/>
</dbReference>
<dbReference type="InterPro" id="IPR026660">
    <property type="entry name" value="PRA-CH"/>
</dbReference>
<comment type="caution">
    <text evidence="13">The sequence shown here is derived from an EMBL/GenBank/DDBJ whole genome shotgun (WGS) entry which is preliminary data.</text>
</comment>
<dbReference type="SUPFAM" id="SSF141734">
    <property type="entry name" value="HisI-like"/>
    <property type="match status" value="1"/>
</dbReference>
<dbReference type="Proteomes" id="UP000434241">
    <property type="component" value="Unassembled WGS sequence"/>
</dbReference>
<dbReference type="GO" id="GO:0000105">
    <property type="term" value="P:L-histidine biosynthetic process"/>
    <property type="evidence" value="ECO:0007669"/>
    <property type="project" value="UniProtKB-UniRule"/>
</dbReference>
<feature type="binding site" evidence="11">
    <location>
        <position position="78"/>
    </location>
    <ligand>
        <name>Mg(2+)</name>
        <dbReference type="ChEBI" id="CHEBI:18420"/>
    </ligand>
</feature>
<keyword evidence="8 11" id="KW-0028">Amino-acid biosynthesis</keyword>
<keyword evidence="11" id="KW-0479">Metal-binding</keyword>
<dbReference type="PANTHER" id="PTHR42945:SF1">
    <property type="entry name" value="HISTIDINE BIOSYNTHESIS BIFUNCTIONAL PROTEIN HIS7"/>
    <property type="match status" value="1"/>
</dbReference>
<keyword evidence="11" id="KW-0862">Zinc</keyword>
<keyword evidence="11" id="KW-0460">Magnesium</keyword>
<dbReference type="EMBL" id="VUMR01000035">
    <property type="protein sequence ID" value="MSS56638.1"/>
    <property type="molecule type" value="Genomic_DNA"/>
</dbReference>
<evidence type="ECO:0000313" key="14">
    <source>
        <dbReference type="Proteomes" id="UP000434241"/>
    </source>
</evidence>
<accession>A0A6N7VHX3</accession>
<feature type="domain" description="Phosphoribosyl-AMP cyclohydrolase" evidence="12">
    <location>
        <begin position="27"/>
        <end position="100"/>
    </location>
</feature>
<evidence type="ECO:0000256" key="7">
    <source>
        <dbReference type="ARBA" id="ARBA00022490"/>
    </source>
</evidence>
<dbReference type="UniPathway" id="UPA00031">
    <property type="reaction ID" value="UER00008"/>
</dbReference>
<evidence type="ECO:0000256" key="3">
    <source>
        <dbReference type="ARBA" id="ARBA00005169"/>
    </source>
</evidence>
<proteinExistence type="inferred from homology"/>
<feature type="binding site" evidence="11">
    <location>
        <position position="75"/>
    </location>
    <ligand>
        <name>Zn(2+)</name>
        <dbReference type="ChEBI" id="CHEBI:29105"/>
        <note>ligand shared between dimeric partners</note>
    </ligand>
</feature>
<keyword evidence="7 11" id="KW-0963">Cytoplasm</keyword>
<evidence type="ECO:0000256" key="8">
    <source>
        <dbReference type="ARBA" id="ARBA00022605"/>
    </source>
</evidence>
<organism evidence="13 14">
    <name type="scientific">Holdemanella porci</name>
    <dbReference type="NCBI Taxonomy" id="2652276"/>
    <lineage>
        <taxon>Bacteria</taxon>
        <taxon>Bacillati</taxon>
        <taxon>Bacillota</taxon>
        <taxon>Erysipelotrichia</taxon>
        <taxon>Erysipelotrichales</taxon>
        <taxon>Erysipelotrichaceae</taxon>
        <taxon>Holdemanella</taxon>
    </lineage>
</organism>
<sequence length="110" mass="12746">MMRLDFEKQNGLIPCIVQDVDTKKVLMLAYMNEESYKKTIETKLATYYSRSRQSLWVKGETSGHYQHVQAIRIDCDQDTILLEVKQVGAACHTGHYSCFYRDENGDCVDE</sequence>
<feature type="binding site" evidence="11">
    <location>
        <position position="74"/>
    </location>
    <ligand>
        <name>Mg(2+)</name>
        <dbReference type="ChEBI" id="CHEBI:18420"/>
    </ligand>
</feature>
<comment type="subunit">
    <text evidence="11">Homodimer.</text>
</comment>
<dbReference type="EC" id="3.5.4.19" evidence="11"/>
<feature type="binding site" evidence="11">
    <location>
        <position position="91"/>
    </location>
    <ligand>
        <name>Zn(2+)</name>
        <dbReference type="ChEBI" id="CHEBI:29105"/>
        <note>ligand shared between dimeric partners</note>
    </ligand>
</feature>
<dbReference type="InterPro" id="IPR038019">
    <property type="entry name" value="PRib_AMP_CycHydrolase_sf"/>
</dbReference>
<reference evidence="13 14" key="1">
    <citation type="submission" date="2019-08" db="EMBL/GenBank/DDBJ databases">
        <title>In-depth cultivation of the pig gut microbiome towards novel bacterial diversity and tailored functional studies.</title>
        <authorList>
            <person name="Wylensek D."/>
            <person name="Hitch T.C.A."/>
            <person name="Clavel T."/>
        </authorList>
    </citation>
    <scope>NUCLEOTIDE SEQUENCE [LARGE SCALE GENOMIC DNA]</scope>
    <source>
        <strain evidence="13 14">LKV-472-APC-3</strain>
    </source>
</reference>
<evidence type="ECO:0000256" key="5">
    <source>
        <dbReference type="ARBA" id="ARBA00007731"/>
    </source>
</evidence>
<evidence type="ECO:0000256" key="2">
    <source>
        <dbReference type="ARBA" id="ARBA00001460"/>
    </source>
</evidence>
<comment type="catalytic activity">
    <reaction evidence="2">
        <text>1-(5-phospho-beta-D-ribosyl)-ATP + H2O = 1-(5-phospho-beta-D-ribosyl)-5'-AMP + diphosphate + H(+)</text>
        <dbReference type="Rhea" id="RHEA:22828"/>
        <dbReference type="ChEBI" id="CHEBI:15377"/>
        <dbReference type="ChEBI" id="CHEBI:15378"/>
        <dbReference type="ChEBI" id="CHEBI:33019"/>
        <dbReference type="ChEBI" id="CHEBI:59457"/>
        <dbReference type="ChEBI" id="CHEBI:73183"/>
        <dbReference type="EC" id="3.6.1.31"/>
    </reaction>
</comment>
<evidence type="ECO:0000313" key="13">
    <source>
        <dbReference type="EMBL" id="MSS56638.1"/>
    </source>
</evidence>
<keyword evidence="14" id="KW-1185">Reference proteome</keyword>
<dbReference type="Pfam" id="PF01502">
    <property type="entry name" value="PRA-CH"/>
    <property type="match status" value="1"/>
</dbReference>
<dbReference type="GO" id="GO:0000287">
    <property type="term" value="F:magnesium ion binding"/>
    <property type="evidence" value="ECO:0007669"/>
    <property type="project" value="UniProtKB-UniRule"/>
</dbReference>
<dbReference type="AlphaFoldDB" id="A0A6N7VHX3"/>
<keyword evidence="9 11" id="KW-0378">Hydrolase</keyword>
<evidence type="ECO:0000256" key="10">
    <source>
        <dbReference type="ARBA" id="ARBA00023102"/>
    </source>
</evidence>
<dbReference type="GO" id="GO:0005737">
    <property type="term" value="C:cytoplasm"/>
    <property type="evidence" value="ECO:0007669"/>
    <property type="project" value="UniProtKB-SubCell"/>
</dbReference>
<dbReference type="HAMAP" id="MF_01021">
    <property type="entry name" value="HisI"/>
    <property type="match status" value="1"/>
</dbReference>
<dbReference type="GeneID" id="93159037"/>
<comment type="cofactor">
    <cofactor evidence="11">
        <name>Zn(2+)</name>
        <dbReference type="ChEBI" id="CHEBI:29105"/>
    </cofactor>
    <text evidence="11">Binds 1 zinc ion per subunit.</text>
</comment>
<comment type="pathway">
    <text evidence="3 11">Amino-acid biosynthesis; L-histidine biosynthesis; L-histidine from 5-phospho-alpha-D-ribose 1-diphosphate: step 3/9.</text>
</comment>
<comment type="similarity">
    <text evidence="6">In the N-terminal section; belongs to the PRA-CH family.</text>
</comment>
<comment type="cofactor">
    <cofactor evidence="11">
        <name>Mg(2+)</name>
        <dbReference type="ChEBI" id="CHEBI:18420"/>
    </cofactor>
    <text evidence="11">Binds 1 Mg(2+) ion per subunit.</text>
</comment>
<dbReference type="GO" id="GO:0004635">
    <property type="term" value="F:phosphoribosyl-AMP cyclohydrolase activity"/>
    <property type="evidence" value="ECO:0007669"/>
    <property type="project" value="UniProtKB-UniRule"/>
</dbReference>
<protein>
    <recommendedName>
        <fullName evidence="11">Phosphoribosyl-AMP cyclohydrolase</fullName>
        <shortName evidence="11">PRA-CH</shortName>
        <ecNumber evidence="11">3.5.4.19</ecNumber>
    </recommendedName>
</protein>
<dbReference type="InterPro" id="IPR002496">
    <property type="entry name" value="PRib_AMP_CycHydrolase_dom"/>
</dbReference>
<evidence type="ECO:0000256" key="6">
    <source>
        <dbReference type="ARBA" id="ARBA00008299"/>
    </source>
</evidence>
<evidence type="ECO:0000259" key="12">
    <source>
        <dbReference type="Pfam" id="PF01502"/>
    </source>
</evidence>
<evidence type="ECO:0000256" key="11">
    <source>
        <dbReference type="HAMAP-Rule" id="MF_01021"/>
    </source>
</evidence>
<dbReference type="Gene3D" id="3.10.20.810">
    <property type="entry name" value="Phosphoribosyl-AMP cyclohydrolase"/>
    <property type="match status" value="1"/>
</dbReference>
<dbReference type="FunFam" id="3.10.20.810:FF:000001">
    <property type="entry name" value="Histidine biosynthesis bifunctional protein HisIE"/>
    <property type="match status" value="1"/>
</dbReference>
<dbReference type="GO" id="GO:0004636">
    <property type="term" value="F:phosphoribosyl-ATP diphosphatase activity"/>
    <property type="evidence" value="ECO:0007669"/>
    <property type="project" value="UniProtKB-EC"/>
</dbReference>
<evidence type="ECO:0000256" key="1">
    <source>
        <dbReference type="ARBA" id="ARBA00000024"/>
    </source>
</evidence>
<dbReference type="GO" id="GO:0008270">
    <property type="term" value="F:zinc ion binding"/>
    <property type="evidence" value="ECO:0007669"/>
    <property type="project" value="UniProtKB-UniRule"/>
</dbReference>
<evidence type="ECO:0000256" key="9">
    <source>
        <dbReference type="ARBA" id="ARBA00022801"/>
    </source>
</evidence>
<comment type="similarity">
    <text evidence="11">Belongs to the PRA-CH family.</text>
</comment>